<dbReference type="InterPro" id="IPR000878">
    <property type="entry name" value="4pyrrol_Mease"/>
</dbReference>
<dbReference type="FunFam" id="3.40.1010.10:FF:000007">
    <property type="entry name" value="Ribosomal RNA small subunit methyltransferase I"/>
    <property type="match status" value="1"/>
</dbReference>
<dbReference type="InterPro" id="IPR014776">
    <property type="entry name" value="4pyrrole_Mease_sub2"/>
</dbReference>
<dbReference type="Gene3D" id="3.40.1010.10">
    <property type="entry name" value="Cobalt-precorrin-4 Transmethylase, Domain 1"/>
    <property type="match status" value="1"/>
</dbReference>
<accession>A0A1G1XYT4</accession>
<dbReference type="PANTHER" id="PTHR46111">
    <property type="entry name" value="RIBOSOMAL RNA SMALL SUBUNIT METHYLTRANSFERASE I"/>
    <property type="match status" value="1"/>
</dbReference>
<keyword evidence="3 6" id="KW-0489">Methyltransferase</keyword>
<comment type="subcellular location">
    <subcellularLocation>
        <location evidence="6">Cytoplasm</location>
    </subcellularLocation>
</comment>
<dbReference type="InterPro" id="IPR008189">
    <property type="entry name" value="rRNA_ssu_MeTfrase_I"/>
</dbReference>
<keyword evidence="2 6" id="KW-0698">rRNA processing</keyword>
<dbReference type="PIRSF" id="PIRSF005917">
    <property type="entry name" value="MTase_YraL"/>
    <property type="match status" value="1"/>
</dbReference>
<keyword evidence="1 6" id="KW-0963">Cytoplasm</keyword>
<dbReference type="Pfam" id="PF00590">
    <property type="entry name" value="TP_methylase"/>
    <property type="match status" value="1"/>
</dbReference>
<name>A0A1G1XYT4_9BACT</name>
<organism evidence="8 9">
    <name type="scientific">Candidatus Buchananbacteria bacterium RIFCSPHIGHO2_01_FULL_39_14</name>
    <dbReference type="NCBI Taxonomy" id="1797532"/>
    <lineage>
        <taxon>Bacteria</taxon>
        <taxon>Candidatus Buchananiibacteriota</taxon>
    </lineage>
</organism>
<sequence>MAVLYVVGTPIGNLEDMTLRALRILKEVDLIACEDTRVTKKLLVHYQINKPLVSYHQHSQISKINFLIQELMVGKKVALVTDAGMPGISDPGSLLVKAAVQENIKVEVIPGPSAATAALSVSGLPVDRFLFLGFLPHKKGRETMIKEIIASEQSVIFYESVHRILKTLGQLKQFGLKRQLVVCRELTKKFESIYRGTVEEVLEQLLKDRVKGEFVVIVSNK</sequence>
<evidence type="ECO:0000256" key="1">
    <source>
        <dbReference type="ARBA" id="ARBA00022490"/>
    </source>
</evidence>
<evidence type="ECO:0000313" key="8">
    <source>
        <dbReference type="EMBL" id="OGY44776.1"/>
    </source>
</evidence>
<protein>
    <recommendedName>
        <fullName evidence="6">Ribosomal RNA small subunit methyltransferase I</fullName>
        <ecNumber evidence="6">2.1.1.198</ecNumber>
    </recommendedName>
    <alternativeName>
        <fullName evidence="6">16S rRNA 2'-O-ribose C1402 methyltransferase</fullName>
    </alternativeName>
    <alternativeName>
        <fullName evidence="6">rRNA (cytidine-2'-O-)-methyltransferase RsmI</fullName>
    </alternativeName>
</protein>
<dbReference type="CDD" id="cd11648">
    <property type="entry name" value="RsmI"/>
    <property type="match status" value="1"/>
</dbReference>
<dbReference type="EC" id="2.1.1.198" evidence="6"/>
<dbReference type="Proteomes" id="UP000178930">
    <property type="component" value="Unassembled WGS sequence"/>
</dbReference>
<dbReference type="FunFam" id="3.30.950.10:FF:000002">
    <property type="entry name" value="Ribosomal RNA small subunit methyltransferase I"/>
    <property type="match status" value="1"/>
</dbReference>
<dbReference type="NCBIfam" id="TIGR00096">
    <property type="entry name" value="16S rRNA (cytidine(1402)-2'-O)-methyltransferase"/>
    <property type="match status" value="1"/>
</dbReference>
<dbReference type="GO" id="GO:0070677">
    <property type="term" value="F:rRNA (cytosine-2'-O-)-methyltransferase activity"/>
    <property type="evidence" value="ECO:0007669"/>
    <property type="project" value="UniProtKB-UniRule"/>
</dbReference>
<proteinExistence type="inferred from homology"/>
<comment type="function">
    <text evidence="6">Catalyzes the 2'-O-methylation of the ribose of cytidine 1402 (C1402) in 16S rRNA.</text>
</comment>
<dbReference type="SUPFAM" id="SSF53790">
    <property type="entry name" value="Tetrapyrrole methylase"/>
    <property type="match status" value="1"/>
</dbReference>
<evidence type="ECO:0000256" key="3">
    <source>
        <dbReference type="ARBA" id="ARBA00022603"/>
    </source>
</evidence>
<evidence type="ECO:0000313" key="9">
    <source>
        <dbReference type="Proteomes" id="UP000178930"/>
    </source>
</evidence>
<comment type="caution">
    <text evidence="8">The sequence shown here is derived from an EMBL/GenBank/DDBJ whole genome shotgun (WGS) entry which is preliminary data.</text>
</comment>
<keyword evidence="4 6" id="KW-0808">Transferase</keyword>
<dbReference type="AlphaFoldDB" id="A0A1G1XYT4"/>
<gene>
    <name evidence="6" type="primary">rsmI</name>
    <name evidence="8" type="ORF">A2729_02730</name>
</gene>
<evidence type="ECO:0000256" key="2">
    <source>
        <dbReference type="ARBA" id="ARBA00022552"/>
    </source>
</evidence>
<evidence type="ECO:0000256" key="6">
    <source>
        <dbReference type="HAMAP-Rule" id="MF_01877"/>
    </source>
</evidence>
<dbReference type="PANTHER" id="PTHR46111:SF1">
    <property type="entry name" value="RIBOSOMAL RNA SMALL SUBUNIT METHYLTRANSFERASE I"/>
    <property type="match status" value="1"/>
</dbReference>
<dbReference type="InterPro" id="IPR035996">
    <property type="entry name" value="4pyrrol_Methylase_sf"/>
</dbReference>
<evidence type="ECO:0000256" key="4">
    <source>
        <dbReference type="ARBA" id="ARBA00022679"/>
    </source>
</evidence>
<reference evidence="8 9" key="1">
    <citation type="journal article" date="2016" name="Nat. Commun.">
        <title>Thousands of microbial genomes shed light on interconnected biogeochemical processes in an aquifer system.</title>
        <authorList>
            <person name="Anantharaman K."/>
            <person name="Brown C.T."/>
            <person name="Hug L.A."/>
            <person name="Sharon I."/>
            <person name="Castelle C.J."/>
            <person name="Probst A.J."/>
            <person name="Thomas B.C."/>
            <person name="Singh A."/>
            <person name="Wilkins M.J."/>
            <person name="Karaoz U."/>
            <person name="Brodie E.L."/>
            <person name="Williams K.H."/>
            <person name="Hubbard S.S."/>
            <person name="Banfield J.F."/>
        </authorList>
    </citation>
    <scope>NUCLEOTIDE SEQUENCE [LARGE SCALE GENOMIC DNA]</scope>
</reference>
<dbReference type="InterPro" id="IPR014777">
    <property type="entry name" value="4pyrrole_Mease_sub1"/>
</dbReference>
<evidence type="ECO:0000256" key="5">
    <source>
        <dbReference type="ARBA" id="ARBA00022691"/>
    </source>
</evidence>
<comment type="catalytic activity">
    <reaction evidence="6">
        <text>cytidine(1402) in 16S rRNA + S-adenosyl-L-methionine = 2'-O-methylcytidine(1402) in 16S rRNA + S-adenosyl-L-homocysteine + H(+)</text>
        <dbReference type="Rhea" id="RHEA:42924"/>
        <dbReference type="Rhea" id="RHEA-COMP:10285"/>
        <dbReference type="Rhea" id="RHEA-COMP:10286"/>
        <dbReference type="ChEBI" id="CHEBI:15378"/>
        <dbReference type="ChEBI" id="CHEBI:57856"/>
        <dbReference type="ChEBI" id="CHEBI:59789"/>
        <dbReference type="ChEBI" id="CHEBI:74495"/>
        <dbReference type="ChEBI" id="CHEBI:82748"/>
        <dbReference type="EC" id="2.1.1.198"/>
    </reaction>
</comment>
<dbReference type="Gene3D" id="3.30.950.10">
    <property type="entry name" value="Methyltransferase, Cobalt-precorrin-4 Transmethylase, Domain 2"/>
    <property type="match status" value="1"/>
</dbReference>
<evidence type="ECO:0000259" key="7">
    <source>
        <dbReference type="Pfam" id="PF00590"/>
    </source>
</evidence>
<dbReference type="EMBL" id="MHIB01000012">
    <property type="protein sequence ID" value="OGY44776.1"/>
    <property type="molecule type" value="Genomic_DNA"/>
</dbReference>
<comment type="similarity">
    <text evidence="6">Belongs to the methyltransferase superfamily. RsmI family.</text>
</comment>
<keyword evidence="5 6" id="KW-0949">S-adenosyl-L-methionine</keyword>
<dbReference type="HAMAP" id="MF_01877">
    <property type="entry name" value="16SrRNA_methyltr_I"/>
    <property type="match status" value="1"/>
</dbReference>
<dbReference type="GO" id="GO:0005737">
    <property type="term" value="C:cytoplasm"/>
    <property type="evidence" value="ECO:0007669"/>
    <property type="project" value="UniProtKB-SubCell"/>
</dbReference>
<feature type="domain" description="Tetrapyrrole methylase" evidence="7">
    <location>
        <begin position="4"/>
        <end position="201"/>
    </location>
</feature>
<dbReference type="STRING" id="1797532.A2729_02730"/>